<proteinExistence type="inferred from homology"/>
<gene>
    <name evidence="3" type="ORF">M8T91_13550</name>
</gene>
<evidence type="ECO:0000256" key="2">
    <source>
        <dbReference type="ARBA" id="ARBA00022747"/>
    </source>
</evidence>
<comment type="similarity">
    <text evidence="1">Belongs to the N(4)/N(6)-methyltransferase family.</text>
</comment>
<keyword evidence="4" id="KW-1185">Reference proteome</keyword>
<organism evidence="3 4">
    <name type="scientific">Microbulbifer spongiae</name>
    <dbReference type="NCBI Taxonomy" id="2944933"/>
    <lineage>
        <taxon>Bacteria</taxon>
        <taxon>Pseudomonadati</taxon>
        <taxon>Pseudomonadota</taxon>
        <taxon>Gammaproteobacteria</taxon>
        <taxon>Cellvibrionales</taxon>
        <taxon>Microbulbiferaceae</taxon>
        <taxon>Microbulbifer</taxon>
    </lineage>
</organism>
<evidence type="ECO:0008006" key="5">
    <source>
        <dbReference type="Google" id="ProtNLM"/>
    </source>
</evidence>
<name>A0ABY9E8B3_9GAMM</name>
<reference evidence="3 4" key="1">
    <citation type="submission" date="2022-05" db="EMBL/GenBank/DDBJ databases">
        <title>Microbulbifer sp. nov., isolated from sponge.</title>
        <authorList>
            <person name="Gao L."/>
        </authorList>
    </citation>
    <scope>NUCLEOTIDE SEQUENCE [LARGE SCALE GENOMIC DNA]</scope>
    <source>
        <strain evidence="3 4">MI-G</strain>
    </source>
</reference>
<dbReference type="RefSeq" id="WP_301414698.1">
    <property type="nucleotide sequence ID" value="NZ_CP098023.1"/>
</dbReference>
<sequence>MAKKPAKPKQTIAFEESLWDSANKLRGSVESSKYKHFANPSHWALHRIAYWLHYRPKAQTLHKATILPEVGWK</sequence>
<evidence type="ECO:0000256" key="1">
    <source>
        <dbReference type="ARBA" id="ARBA00006594"/>
    </source>
</evidence>
<dbReference type="InterPro" id="IPR038333">
    <property type="entry name" value="T1MK-like_N_sf"/>
</dbReference>
<keyword evidence="2" id="KW-0680">Restriction system</keyword>
<dbReference type="Proteomes" id="UP001321520">
    <property type="component" value="Chromosome"/>
</dbReference>
<dbReference type="Gene3D" id="1.20.1260.30">
    <property type="match status" value="1"/>
</dbReference>
<accession>A0ABY9E8B3</accession>
<evidence type="ECO:0000313" key="3">
    <source>
        <dbReference type="EMBL" id="WKD48912.1"/>
    </source>
</evidence>
<protein>
    <recommendedName>
        <fullName evidence="5">Site-specific DNA-methyltransferase (adenine-specific)</fullName>
    </recommendedName>
</protein>
<dbReference type="EMBL" id="CP098023">
    <property type="protein sequence ID" value="WKD48912.1"/>
    <property type="molecule type" value="Genomic_DNA"/>
</dbReference>
<evidence type="ECO:0000313" key="4">
    <source>
        <dbReference type="Proteomes" id="UP001321520"/>
    </source>
</evidence>